<evidence type="ECO:0000313" key="2">
    <source>
        <dbReference type="EMBL" id="PRC91148.1"/>
    </source>
</evidence>
<dbReference type="Pfam" id="PF07044">
    <property type="entry name" value="DUF1329"/>
    <property type="match status" value="1"/>
</dbReference>
<dbReference type="OrthoDB" id="6751304at2"/>
<dbReference type="Gene3D" id="2.50.20.10">
    <property type="entry name" value="Lipoprotein localisation LolA/LolB/LppX"/>
    <property type="match status" value="1"/>
</dbReference>
<evidence type="ECO:0000313" key="3">
    <source>
        <dbReference type="Proteomes" id="UP000237839"/>
    </source>
</evidence>
<name>A0A2S9GTW3_9BURK</name>
<gene>
    <name evidence="2" type="ORF">S2091_4149</name>
</gene>
<dbReference type="CDD" id="cd16329">
    <property type="entry name" value="LolA_like"/>
    <property type="match status" value="1"/>
</dbReference>
<feature type="chain" id="PRO_5015708897" description="DUF1329 domain-containing protein" evidence="1">
    <location>
        <begin position="30"/>
        <end position="454"/>
    </location>
</feature>
<keyword evidence="1" id="KW-0732">Signal</keyword>
<dbReference type="Proteomes" id="UP000237839">
    <property type="component" value="Unassembled WGS sequence"/>
</dbReference>
<comment type="caution">
    <text evidence="2">The sequence shown here is derived from an EMBL/GenBank/DDBJ whole genome shotgun (WGS) entry which is preliminary data.</text>
</comment>
<protein>
    <recommendedName>
        <fullName evidence="4">DUF1329 domain-containing protein</fullName>
    </recommendedName>
</protein>
<evidence type="ECO:0008006" key="4">
    <source>
        <dbReference type="Google" id="ProtNLM"/>
    </source>
</evidence>
<feature type="signal peptide" evidence="1">
    <location>
        <begin position="1"/>
        <end position="29"/>
    </location>
</feature>
<dbReference type="EMBL" id="PUGF01000028">
    <property type="protein sequence ID" value="PRC91148.1"/>
    <property type="molecule type" value="Genomic_DNA"/>
</dbReference>
<reference evidence="2 3" key="1">
    <citation type="submission" date="2018-02" db="EMBL/GenBank/DDBJ databases">
        <title>Solimicrobium silvestre gen. nov., sp. nov., isolated from alpine forest soil.</title>
        <authorList>
            <person name="Margesin R."/>
            <person name="Albuquerque L."/>
            <person name="Zhang D.-C."/>
            <person name="Froufe H.J.C."/>
            <person name="Severino R."/>
            <person name="Roxo I."/>
            <person name="Egas C."/>
            <person name="Da Costa M.S."/>
        </authorList>
    </citation>
    <scope>NUCLEOTIDE SEQUENCE [LARGE SCALE GENOMIC DNA]</scope>
    <source>
        <strain evidence="2 3">S20-91</strain>
    </source>
</reference>
<dbReference type="InterPro" id="IPR010752">
    <property type="entry name" value="DUF1329"/>
</dbReference>
<sequence length="454" mass="50655">MKKNQTTSKALVTLAVLACFCSASFNALAGMAAADADRLGKDLTPMGSEKAGNSNGSIPVWDGGIAKAPAGFDAKAGYLDPFANEKPLFTVTGANMQQYKDKLAPGQMEMLKRFPDYKINVYPSHRTTAYPQNVYDSIKTEATKIELAEGGNGIKNVTHSTVPFPAPKSGIEVIWNHLLRYRGGSIQRFSTEFPVQANGAFTPVTRSETLVLAQAMTNPEPNRLLYFMGSITGPSSVAGESLLVIDPMDQVKESRQAWVYNPGQRRVLRAPDISYDSPGTGADGLRTTDDYDGYNGSPDRYDWKLIGKKEMFISYNNYKLTSKNVKYVDIIRPGHTNQEMVRYEPHRVWVVEATLKNGMRHIYAKRTFYIDEDSWQIAHADAYDGRGELWRVHELAAVQYYDAPAPWFACETIYDLQARRYLVTGLSNQEKPIKFGANIQASYFTADNLRRISN</sequence>
<organism evidence="2 3">
    <name type="scientific">Solimicrobium silvestre</name>
    <dbReference type="NCBI Taxonomy" id="2099400"/>
    <lineage>
        <taxon>Bacteria</taxon>
        <taxon>Pseudomonadati</taxon>
        <taxon>Pseudomonadota</taxon>
        <taxon>Betaproteobacteria</taxon>
        <taxon>Burkholderiales</taxon>
        <taxon>Oxalobacteraceae</taxon>
        <taxon>Solimicrobium</taxon>
    </lineage>
</organism>
<dbReference type="RefSeq" id="WP_105533882.1">
    <property type="nucleotide sequence ID" value="NZ_PUGF01000028.1"/>
</dbReference>
<proteinExistence type="predicted"/>
<evidence type="ECO:0000256" key="1">
    <source>
        <dbReference type="SAM" id="SignalP"/>
    </source>
</evidence>
<dbReference type="AlphaFoldDB" id="A0A2S9GTW3"/>
<accession>A0A2S9GTW3</accession>
<keyword evidence="3" id="KW-1185">Reference proteome</keyword>